<gene>
    <name evidence="1" type="ORF">BHS39_03545</name>
</gene>
<dbReference type="Proteomes" id="UP000176009">
    <property type="component" value="Unassembled WGS sequence"/>
</dbReference>
<comment type="caution">
    <text evidence="1">The sequence shown here is derived from an EMBL/GenBank/DDBJ whole genome shotgun (WGS) entry which is preliminary data.</text>
</comment>
<protein>
    <submittedName>
        <fullName evidence="1">Uncharacterized protein</fullName>
    </submittedName>
</protein>
<dbReference type="EMBL" id="MJBR01000034">
    <property type="protein sequence ID" value="OEY71752.1"/>
    <property type="molecule type" value="Genomic_DNA"/>
</dbReference>
<organism evidence="1 2">
    <name type="scientific">Salegentibacter salarius</name>
    <dbReference type="NCBI Taxonomy" id="435906"/>
    <lineage>
        <taxon>Bacteria</taxon>
        <taxon>Pseudomonadati</taxon>
        <taxon>Bacteroidota</taxon>
        <taxon>Flavobacteriia</taxon>
        <taxon>Flavobacteriales</taxon>
        <taxon>Flavobacteriaceae</taxon>
        <taxon>Salegentibacter</taxon>
    </lineage>
</organism>
<accession>A0ABX3BEL7</accession>
<reference evidence="1 2" key="1">
    <citation type="submission" date="2016-09" db="EMBL/GenBank/DDBJ databases">
        <title>Genome Sequence of Salegentibacter salarius,Isolated from a Marine Solar Saltern of the Yellow Sea in South Korea.</title>
        <authorList>
            <person name="Zheng Q."/>
            <person name="Liu Y."/>
        </authorList>
    </citation>
    <scope>NUCLEOTIDE SEQUENCE [LARGE SCALE GENOMIC DNA]</scope>
    <source>
        <strain evidence="1 2">KCTC 12974</strain>
    </source>
</reference>
<keyword evidence="2" id="KW-1185">Reference proteome</keyword>
<sequence length="364" mass="42901">MSDNNFLVKNNKQIQLNRANKRFQRRLTSNAKRKRRRKEELGLSRVEKLRFRHYKKFRGFKKVKAPVNFSLVEEPEEMIKFAKNIKKLYRKKKKVFVIFKDTEHIGYDALVLLLSILIRFRSKRIKFDGDFPTNPEAKKILLDSGFFEYLYKNIKEEDRYSFIKGGTIATHAYKKVDPKLTSEIISDASRTIWKKNKRCQGVQRSLIELMHNTNNHAAYDKEGDKLWFLSVQHRKKEGIVSFSFLDFGVGIFESLNNKGKDSKWYNWERSLAKLFTYENNKELLKLILNGELHRTVTGKAYRGKGLPGIYGAFKRNHFNKLHIISNDVYADIENNKFLSLKNAFSGTFVYWEISSNNFNTDGFN</sequence>
<proteinExistence type="predicted"/>
<name>A0ABX3BEL7_9FLAO</name>
<evidence type="ECO:0000313" key="2">
    <source>
        <dbReference type="Proteomes" id="UP000176009"/>
    </source>
</evidence>
<evidence type="ECO:0000313" key="1">
    <source>
        <dbReference type="EMBL" id="OEY71752.1"/>
    </source>
</evidence>